<evidence type="ECO:0000256" key="10">
    <source>
        <dbReference type="ARBA" id="ARBA00022960"/>
    </source>
</evidence>
<evidence type="ECO:0000256" key="8">
    <source>
        <dbReference type="ARBA" id="ARBA00022840"/>
    </source>
</evidence>
<sequence length="340" mass="37556">MTKNILLIAGGDSSEHEISLISAKYVAQKLKENPDYQVINAVLHNHQLQLDDGSTAYLAQGPQLIMTSPQGQQQECTIDCVVPCLHGFPGETGDMQALLALHQVPFIGCEKEASINCFNKVTTKFYLSALNIENTPSIFVADSSAASLKHVHQAFAQFGNDVYVKAASQGSSIGCYHITAEDKLDAAITEALGYSELVLVEKTIPHRELEVAAYEYDGEVHVTTPGEIIIPDDKFYTFDEKYSTDSKSTTTVEVQGLSPMQQEMLKSMALRAFKGLNLRHLSRIDFFLSTDGLLYINEINTFPGMTPISMFPKLVEHAGLPMGKFFSYCVEDAIAHQYRK</sequence>
<keyword evidence="5 15" id="KW-0436">Ligase</keyword>
<dbReference type="Gene3D" id="3.30.470.20">
    <property type="entry name" value="ATP-grasp fold, B domain"/>
    <property type="match status" value="1"/>
</dbReference>
<evidence type="ECO:0000259" key="19">
    <source>
        <dbReference type="PROSITE" id="PS50975"/>
    </source>
</evidence>
<evidence type="ECO:0000256" key="3">
    <source>
        <dbReference type="ARBA" id="ARBA00004752"/>
    </source>
</evidence>
<dbReference type="AlphaFoldDB" id="A0A948TG35"/>
<feature type="binding site" evidence="17">
    <location>
        <position position="298"/>
    </location>
    <ligand>
        <name>Mg(2+)</name>
        <dbReference type="ChEBI" id="CHEBI:18420"/>
        <label>1</label>
    </ligand>
</feature>
<dbReference type="SUPFAM" id="SSF52440">
    <property type="entry name" value="PreATP-grasp domain"/>
    <property type="match status" value="1"/>
</dbReference>
<feature type="binding site" evidence="17">
    <location>
        <position position="298"/>
    </location>
    <ligand>
        <name>Mg(2+)</name>
        <dbReference type="ChEBI" id="CHEBI:18420"/>
        <label>2</label>
    </ligand>
</feature>
<evidence type="ECO:0000256" key="6">
    <source>
        <dbReference type="ARBA" id="ARBA00022723"/>
    </source>
</evidence>
<dbReference type="HAMAP" id="MF_00047">
    <property type="entry name" value="Dala_Dala_lig"/>
    <property type="match status" value="1"/>
</dbReference>
<evidence type="ECO:0000256" key="5">
    <source>
        <dbReference type="ARBA" id="ARBA00022598"/>
    </source>
</evidence>
<evidence type="ECO:0000256" key="12">
    <source>
        <dbReference type="ARBA" id="ARBA00023211"/>
    </source>
</evidence>
<comment type="function">
    <text evidence="2 15">Cell wall formation.</text>
</comment>
<keyword evidence="13 15" id="KW-0961">Cell wall biogenesis/degradation</keyword>
<dbReference type="InterPro" id="IPR013815">
    <property type="entry name" value="ATP_grasp_subdomain_1"/>
</dbReference>
<feature type="active site" evidence="16">
    <location>
        <position position="309"/>
    </location>
</feature>
<dbReference type="PROSITE" id="PS00844">
    <property type="entry name" value="DALA_DALA_LIGASE_2"/>
    <property type="match status" value="1"/>
</dbReference>
<dbReference type="EC" id="6.3.2.4" evidence="15"/>
<dbReference type="PROSITE" id="PS00843">
    <property type="entry name" value="DALA_DALA_LIGASE_1"/>
    <property type="match status" value="1"/>
</dbReference>
<keyword evidence="10 15" id="KW-0133">Cell shape</keyword>
<dbReference type="InterPro" id="IPR011095">
    <property type="entry name" value="Dala_Dala_lig_C"/>
</dbReference>
<evidence type="ECO:0000256" key="2">
    <source>
        <dbReference type="ARBA" id="ARBA00003921"/>
    </source>
</evidence>
<proteinExistence type="inferred from homology"/>
<feature type="binding site" evidence="17">
    <location>
        <position position="300"/>
    </location>
    <ligand>
        <name>Mg(2+)</name>
        <dbReference type="ChEBI" id="CHEBI:18420"/>
        <label>2</label>
    </ligand>
</feature>
<dbReference type="SUPFAM" id="SSF56059">
    <property type="entry name" value="Glutathione synthetase ATP-binding domain-like"/>
    <property type="match status" value="1"/>
</dbReference>
<evidence type="ECO:0000313" key="20">
    <source>
        <dbReference type="EMBL" id="MBU3844205.1"/>
    </source>
</evidence>
<feature type="binding site" evidence="17">
    <location>
        <position position="285"/>
    </location>
    <ligand>
        <name>Mg(2+)</name>
        <dbReference type="ChEBI" id="CHEBI:18420"/>
        <label>1</label>
    </ligand>
</feature>
<keyword evidence="15" id="KW-0963">Cytoplasm</keyword>
<dbReference type="PANTHER" id="PTHR23132:SF25">
    <property type="entry name" value="D-ALANINE--D-ALANINE LIGASE A"/>
    <property type="match status" value="1"/>
</dbReference>
<keyword evidence="9 17" id="KW-0460">Magnesium</keyword>
<gene>
    <name evidence="15" type="primary">ddl</name>
    <name evidence="20" type="ORF">H9847_04960</name>
</gene>
<dbReference type="InterPro" id="IPR005905">
    <property type="entry name" value="D_ala_D_ala"/>
</dbReference>
<dbReference type="PROSITE" id="PS50975">
    <property type="entry name" value="ATP_GRASP"/>
    <property type="match status" value="1"/>
</dbReference>
<dbReference type="EMBL" id="JAHLFE010000098">
    <property type="protein sequence ID" value="MBU3844205.1"/>
    <property type="molecule type" value="Genomic_DNA"/>
</dbReference>
<comment type="subcellular location">
    <subcellularLocation>
        <location evidence="15">Cytoplasm</location>
    </subcellularLocation>
</comment>
<evidence type="ECO:0000256" key="15">
    <source>
        <dbReference type="HAMAP-Rule" id="MF_00047"/>
    </source>
</evidence>
<dbReference type="PANTHER" id="PTHR23132">
    <property type="entry name" value="D-ALANINE--D-ALANINE LIGASE"/>
    <property type="match status" value="1"/>
</dbReference>
<dbReference type="GO" id="GO:0005829">
    <property type="term" value="C:cytosol"/>
    <property type="evidence" value="ECO:0007669"/>
    <property type="project" value="TreeGrafter"/>
</dbReference>
<feature type="active site" evidence="16">
    <location>
        <position position="171"/>
    </location>
</feature>
<comment type="cofactor">
    <cofactor evidence="17">
        <name>Mg(2+)</name>
        <dbReference type="ChEBI" id="CHEBI:18420"/>
    </cofactor>
    <cofactor evidence="17">
        <name>Mn(2+)</name>
        <dbReference type="ChEBI" id="CHEBI:29035"/>
    </cofactor>
    <text evidence="17">Binds 2 magnesium or manganese ions per subunit.</text>
</comment>
<evidence type="ECO:0000256" key="4">
    <source>
        <dbReference type="ARBA" id="ARBA00010871"/>
    </source>
</evidence>
<dbReference type="Gene3D" id="3.30.1490.20">
    <property type="entry name" value="ATP-grasp fold, A domain"/>
    <property type="match status" value="1"/>
</dbReference>
<dbReference type="NCBIfam" id="TIGR01205">
    <property type="entry name" value="D_ala_D_alaTIGR"/>
    <property type="match status" value="1"/>
</dbReference>
<feature type="active site" evidence="16">
    <location>
        <position position="15"/>
    </location>
</feature>
<comment type="pathway">
    <text evidence="3 15">Cell wall biogenesis; peptidoglycan biosynthesis.</text>
</comment>
<feature type="domain" description="ATP-grasp" evidence="19">
    <location>
        <begin position="124"/>
        <end position="331"/>
    </location>
</feature>
<organism evidence="20 21">
    <name type="scientific">Candidatus Anaerobiospirillum pullicola</name>
    <dbReference type="NCBI Taxonomy" id="2838451"/>
    <lineage>
        <taxon>Bacteria</taxon>
        <taxon>Pseudomonadati</taxon>
        <taxon>Pseudomonadota</taxon>
        <taxon>Gammaproteobacteria</taxon>
        <taxon>Aeromonadales</taxon>
        <taxon>Succinivibrionaceae</taxon>
        <taxon>Anaerobiospirillum</taxon>
    </lineage>
</organism>
<dbReference type="GO" id="GO:0071555">
    <property type="term" value="P:cell wall organization"/>
    <property type="evidence" value="ECO:0007669"/>
    <property type="project" value="UniProtKB-KW"/>
</dbReference>
<evidence type="ECO:0000256" key="16">
    <source>
        <dbReference type="PIRSR" id="PIRSR039102-1"/>
    </source>
</evidence>
<reference evidence="20" key="2">
    <citation type="submission" date="2021-04" db="EMBL/GenBank/DDBJ databases">
        <authorList>
            <person name="Gilroy R."/>
        </authorList>
    </citation>
    <scope>NUCLEOTIDE SEQUENCE</scope>
    <source>
        <strain evidence="20">378</strain>
    </source>
</reference>
<comment type="cofactor">
    <cofactor evidence="1">
        <name>Mn(2+)</name>
        <dbReference type="ChEBI" id="CHEBI:29035"/>
    </cofactor>
</comment>
<dbReference type="InterPro" id="IPR016185">
    <property type="entry name" value="PreATP-grasp_dom_sf"/>
</dbReference>
<dbReference type="GO" id="GO:0005524">
    <property type="term" value="F:ATP binding"/>
    <property type="evidence" value="ECO:0007669"/>
    <property type="project" value="UniProtKB-UniRule"/>
</dbReference>
<keyword evidence="6 17" id="KW-0479">Metal-binding</keyword>
<dbReference type="Pfam" id="PF01820">
    <property type="entry name" value="Dala_Dala_lig_N"/>
    <property type="match status" value="1"/>
</dbReference>
<evidence type="ECO:0000256" key="14">
    <source>
        <dbReference type="ARBA" id="ARBA00047614"/>
    </source>
</evidence>
<comment type="catalytic activity">
    <reaction evidence="14 15">
        <text>2 D-alanine + ATP = D-alanyl-D-alanine + ADP + phosphate + H(+)</text>
        <dbReference type="Rhea" id="RHEA:11224"/>
        <dbReference type="ChEBI" id="CHEBI:15378"/>
        <dbReference type="ChEBI" id="CHEBI:30616"/>
        <dbReference type="ChEBI" id="CHEBI:43474"/>
        <dbReference type="ChEBI" id="CHEBI:57416"/>
        <dbReference type="ChEBI" id="CHEBI:57822"/>
        <dbReference type="ChEBI" id="CHEBI:456216"/>
        <dbReference type="EC" id="6.3.2.4"/>
    </reaction>
</comment>
<dbReference type="Proteomes" id="UP000733611">
    <property type="component" value="Unassembled WGS sequence"/>
</dbReference>
<dbReference type="InterPro" id="IPR011127">
    <property type="entry name" value="Dala_Dala_lig_N"/>
</dbReference>
<evidence type="ECO:0000256" key="1">
    <source>
        <dbReference type="ARBA" id="ARBA00001936"/>
    </source>
</evidence>
<evidence type="ECO:0000256" key="17">
    <source>
        <dbReference type="PIRSR" id="PIRSR039102-3"/>
    </source>
</evidence>
<reference evidence="20" key="1">
    <citation type="journal article" date="2021" name="PeerJ">
        <title>Extensive microbial diversity within the chicken gut microbiome revealed by metagenomics and culture.</title>
        <authorList>
            <person name="Gilroy R."/>
            <person name="Ravi A."/>
            <person name="Getino M."/>
            <person name="Pursley I."/>
            <person name="Horton D.L."/>
            <person name="Alikhan N.F."/>
            <person name="Baker D."/>
            <person name="Gharbi K."/>
            <person name="Hall N."/>
            <person name="Watson M."/>
            <person name="Adriaenssens E.M."/>
            <person name="Foster-Nyarko E."/>
            <person name="Jarju S."/>
            <person name="Secka A."/>
            <person name="Antonio M."/>
            <person name="Oren A."/>
            <person name="Chaudhuri R.R."/>
            <person name="La Ragione R."/>
            <person name="Hildebrand F."/>
            <person name="Pallen M.J."/>
        </authorList>
    </citation>
    <scope>NUCLEOTIDE SEQUENCE</scope>
    <source>
        <strain evidence="20">378</strain>
    </source>
</reference>
<evidence type="ECO:0000313" key="21">
    <source>
        <dbReference type="Proteomes" id="UP000733611"/>
    </source>
</evidence>
<keyword evidence="7 18" id="KW-0547">Nucleotide-binding</keyword>
<dbReference type="GO" id="GO:0046872">
    <property type="term" value="F:metal ion binding"/>
    <property type="evidence" value="ECO:0007669"/>
    <property type="project" value="UniProtKB-KW"/>
</dbReference>
<name>A0A948TG35_9GAMM</name>
<dbReference type="GO" id="GO:0008360">
    <property type="term" value="P:regulation of cell shape"/>
    <property type="evidence" value="ECO:0007669"/>
    <property type="project" value="UniProtKB-KW"/>
</dbReference>
<dbReference type="InterPro" id="IPR011761">
    <property type="entry name" value="ATP-grasp"/>
</dbReference>
<evidence type="ECO:0000256" key="9">
    <source>
        <dbReference type="ARBA" id="ARBA00022842"/>
    </source>
</evidence>
<dbReference type="Gene3D" id="3.40.50.20">
    <property type="match status" value="1"/>
</dbReference>
<keyword evidence="8 18" id="KW-0067">ATP-binding</keyword>
<evidence type="ECO:0000256" key="18">
    <source>
        <dbReference type="PROSITE-ProRule" id="PRU00409"/>
    </source>
</evidence>
<evidence type="ECO:0000256" key="7">
    <source>
        <dbReference type="ARBA" id="ARBA00022741"/>
    </source>
</evidence>
<dbReference type="InterPro" id="IPR000291">
    <property type="entry name" value="D-Ala_lig_Van_CS"/>
</dbReference>
<dbReference type="PIRSF" id="PIRSF039102">
    <property type="entry name" value="Ddl/VanB"/>
    <property type="match status" value="1"/>
</dbReference>
<comment type="caution">
    <text evidence="20">The sequence shown here is derived from an EMBL/GenBank/DDBJ whole genome shotgun (WGS) entry which is preliminary data.</text>
</comment>
<dbReference type="GO" id="GO:0009252">
    <property type="term" value="P:peptidoglycan biosynthetic process"/>
    <property type="evidence" value="ECO:0007669"/>
    <property type="project" value="UniProtKB-UniRule"/>
</dbReference>
<dbReference type="GO" id="GO:0008716">
    <property type="term" value="F:D-alanine-D-alanine ligase activity"/>
    <property type="evidence" value="ECO:0007669"/>
    <property type="project" value="UniProtKB-UniRule"/>
</dbReference>
<protein>
    <recommendedName>
        <fullName evidence="15">D-alanine--D-alanine ligase</fullName>
        <ecNumber evidence="15">6.3.2.4</ecNumber>
    </recommendedName>
    <alternativeName>
        <fullName evidence="15">D-Ala-D-Ala ligase</fullName>
    </alternativeName>
    <alternativeName>
        <fullName evidence="15">D-alanylalanine synthetase</fullName>
    </alternativeName>
</protein>
<comment type="similarity">
    <text evidence="4 15">Belongs to the D-alanine--D-alanine ligase family.</text>
</comment>
<accession>A0A948TG35</accession>
<dbReference type="NCBIfam" id="NF002527">
    <property type="entry name" value="PRK01966.1-3"/>
    <property type="match status" value="1"/>
</dbReference>
<keyword evidence="12 17" id="KW-0464">Manganese</keyword>
<keyword evidence="11 15" id="KW-0573">Peptidoglycan synthesis</keyword>
<evidence type="ECO:0000256" key="11">
    <source>
        <dbReference type="ARBA" id="ARBA00022984"/>
    </source>
</evidence>
<dbReference type="Pfam" id="PF07478">
    <property type="entry name" value="Dala_Dala_lig_C"/>
    <property type="match status" value="1"/>
</dbReference>
<evidence type="ECO:0000256" key="13">
    <source>
        <dbReference type="ARBA" id="ARBA00023316"/>
    </source>
</evidence>